<dbReference type="InterPro" id="IPR036086">
    <property type="entry name" value="ParB/Sulfiredoxin_sf"/>
</dbReference>
<dbReference type="EMBL" id="OBEI01000004">
    <property type="protein sequence ID" value="SNZ08264.1"/>
    <property type="molecule type" value="Genomic_DNA"/>
</dbReference>
<feature type="compositionally biased region" description="Acidic residues" evidence="1">
    <location>
        <begin position="246"/>
        <end position="256"/>
    </location>
</feature>
<keyword evidence="4" id="KW-1185">Reference proteome</keyword>
<evidence type="ECO:0000256" key="1">
    <source>
        <dbReference type="SAM" id="MobiDB-lite"/>
    </source>
</evidence>
<dbReference type="PROSITE" id="PS50943">
    <property type="entry name" value="HTH_CROC1"/>
    <property type="match status" value="1"/>
</dbReference>
<feature type="domain" description="HTH cro/C1-type" evidence="2">
    <location>
        <begin position="184"/>
        <end position="223"/>
    </location>
</feature>
<feature type="compositionally biased region" description="Basic and acidic residues" evidence="1">
    <location>
        <begin position="257"/>
        <end position="275"/>
    </location>
</feature>
<dbReference type="Gene3D" id="3.90.1530.10">
    <property type="entry name" value="Conserved hypothetical protein from pyrococcus furiosus pfu- 392566-001, ParB domain"/>
    <property type="match status" value="1"/>
</dbReference>
<accession>A0A285NFH7</accession>
<name>A0A285NFH7_9AQUI</name>
<dbReference type="InterPro" id="IPR009057">
    <property type="entry name" value="Homeodomain-like_sf"/>
</dbReference>
<evidence type="ECO:0000313" key="4">
    <source>
        <dbReference type="Proteomes" id="UP000219036"/>
    </source>
</evidence>
<dbReference type="SUPFAM" id="SSF110849">
    <property type="entry name" value="ParB/Sulfiredoxin"/>
    <property type="match status" value="1"/>
</dbReference>
<dbReference type="Pfam" id="PF13384">
    <property type="entry name" value="HTH_23"/>
    <property type="match status" value="1"/>
</dbReference>
<gene>
    <name evidence="3" type="ORF">SAMN06265182_1241</name>
</gene>
<evidence type="ECO:0000313" key="3">
    <source>
        <dbReference type="EMBL" id="SNZ08264.1"/>
    </source>
</evidence>
<protein>
    <submittedName>
        <fullName evidence="3">Homeodomain-like domain-containing protein</fullName>
    </submittedName>
</protein>
<reference evidence="4" key="1">
    <citation type="submission" date="2017-09" db="EMBL/GenBank/DDBJ databases">
        <authorList>
            <person name="Varghese N."/>
            <person name="Submissions S."/>
        </authorList>
    </citation>
    <scope>NUCLEOTIDE SEQUENCE [LARGE SCALE GENOMIC DNA]</scope>
    <source>
        <strain evidence="4">DSM 15103</strain>
    </source>
</reference>
<proteinExistence type="predicted"/>
<dbReference type="InterPro" id="IPR001387">
    <property type="entry name" value="Cro/C1-type_HTH"/>
</dbReference>
<feature type="region of interest" description="Disordered" evidence="1">
    <location>
        <begin position="231"/>
        <end position="275"/>
    </location>
</feature>
<sequence length="341" mass="39926">MKEQVEKLTLKHRRPDVYNLLKELGCEYIGVEEVPIEKIMIDQGIYPREKTDKERVSLYASNILDGDVFPPILTSADYTKLDGNHRYYAHKEAGKTTIWIEKWEVPQGLYPVVAQAVNTEEKTTDTPLTIGEKKRAILRDWELLNHYDKKTRKIIISKALKVSISYVNKVLSQAGIIKSEKEELREKVKELSDQGLNQTEIARKLGINQATVSRILKDYAKITRVKNAYPDKPHETEEYDGSWNDWNEEDEEETQEEPLKAEKISSPKKKEEKEKKLLHPNQILERCKTEIWDAVIEIEFRLGEDKALEVLEEIYFAYKERKHKGLTIYKDIRARYDAFEK</sequence>
<dbReference type="SUPFAM" id="SSF46689">
    <property type="entry name" value="Homeodomain-like"/>
    <property type="match status" value="1"/>
</dbReference>
<dbReference type="GO" id="GO:0003677">
    <property type="term" value="F:DNA binding"/>
    <property type="evidence" value="ECO:0007669"/>
    <property type="project" value="UniProtKB-KW"/>
</dbReference>
<dbReference type="Gene3D" id="1.10.10.60">
    <property type="entry name" value="Homeodomain-like"/>
    <property type="match status" value="1"/>
</dbReference>
<dbReference type="AlphaFoldDB" id="A0A285NFH7"/>
<evidence type="ECO:0000259" key="2">
    <source>
        <dbReference type="PROSITE" id="PS50943"/>
    </source>
</evidence>
<dbReference type="RefSeq" id="WP_097000411.1">
    <property type="nucleotide sequence ID" value="NZ_OBEI01000004.1"/>
</dbReference>
<dbReference type="Proteomes" id="UP000219036">
    <property type="component" value="Unassembled WGS sequence"/>
</dbReference>
<organism evidence="3 4">
    <name type="scientific">Persephonella hydrogeniphila</name>
    <dbReference type="NCBI Taxonomy" id="198703"/>
    <lineage>
        <taxon>Bacteria</taxon>
        <taxon>Pseudomonadati</taxon>
        <taxon>Aquificota</taxon>
        <taxon>Aquificia</taxon>
        <taxon>Aquificales</taxon>
        <taxon>Hydrogenothermaceae</taxon>
        <taxon>Persephonella</taxon>
    </lineage>
</organism>
<keyword evidence="3" id="KW-0371">Homeobox</keyword>
<dbReference type="OrthoDB" id="189843at2"/>
<keyword evidence="3" id="KW-0238">DNA-binding</keyword>